<comment type="caution">
    <text evidence="2">The sequence shown here is derived from an EMBL/GenBank/DDBJ whole genome shotgun (WGS) entry which is preliminary data.</text>
</comment>
<feature type="region of interest" description="Disordered" evidence="1">
    <location>
        <begin position="46"/>
        <end position="73"/>
    </location>
</feature>
<keyword evidence="3" id="KW-1185">Reference proteome</keyword>
<evidence type="ECO:0000256" key="1">
    <source>
        <dbReference type="SAM" id="MobiDB-lite"/>
    </source>
</evidence>
<gene>
    <name evidence="2" type="ORF">G9Q97_04280</name>
</gene>
<evidence type="ECO:0000313" key="3">
    <source>
        <dbReference type="Proteomes" id="UP000649799"/>
    </source>
</evidence>
<evidence type="ECO:0000313" key="2">
    <source>
        <dbReference type="EMBL" id="NHE56026.1"/>
    </source>
</evidence>
<reference evidence="2 3" key="1">
    <citation type="submission" date="2020-03" db="EMBL/GenBank/DDBJ databases">
        <title>Cyclobacterium plantarum sp. nov., a marine bacterium isolated from a coastal-marine wetland.</title>
        <authorList>
            <person name="Sanchez-Porro C."/>
            <person name="Ventosa A."/>
            <person name="Amoozegar M."/>
        </authorList>
    </citation>
    <scope>NUCLEOTIDE SEQUENCE [LARGE SCALE GENOMIC DNA]</scope>
    <source>
        <strain evidence="2 3">GBPx2</strain>
    </source>
</reference>
<dbReference type="RefSeq" id="WP_166143516.1">
    <property type="nucleotide sequence ID" value="NZ_JAANYN010000002.1"/>
</dbReference>
<sequence>MVVRWSKTSFVYLPPGPGKWSTESLRIIEMVVRGLSILNLFISIPDDEGKRPENNINQRALFPDALGEKGSSA</sequence>
<name>A0ABX0H736_9BACT</name>
<dbReference type="Proteomes" id="UP000649799">
    <property type="component" value="Unassembled WGS sequence"/>
</dbReference>
<accession>A0ABX0H736</accession>
<protein>
    <submittedName>
        <fullName evidence="2">Uncharacterized protein</fullName>
    </submittedName>
</protein>
<organism evidence="2 3">
    <name type="scientific">Cyclobacterium plantarum</name>
    <dbReference type="NCBI Taxonomy" id="2716263"/>
    <lineage>
        <taxon>Bacteria</taxon>
        <taxon>Pseudomonadati</taxon>
        <taxon>Bacteroidota</taxon>
        <taxon>Cytophagia</taxon>
        <taxon>Cytophagales</taxon>
        <taxon>Cyclobacteriaceae</taxon>
        <taxon>Cyclobacterium</taxon>
    </lineage>
</organism>
<dbReference type="EMBL" id="JAANYN010000002">
    <property type="protein sequence ID" value="NHE56026.1"/>
    <property type="molecule type" value="Genomic_DNA"/>
</dbReference>
<proteinExistence type="predicted"/>